<evidence type="ECO:0000313" key="2">
    <source>
        <dbReference type="Proteomes" id="UP000247591"/>
    </source>
</evidence>
<gene>
    <name evidence="1" type="ORF">DFR67_101203</name>
</gene>
<dbReference type="Proteomes" id="UP000247591">
    <property type="component" value="Unassembled WGS sequence"/>
</dbReference>
<proteinExistence type="predicted"/>
<organism evidence="1 2">
    <name type="scientific">Williamsia limnetica</name>
    <dbReference type="NCBI Taxonomy" id="882452"/>
    <lineage>
        <taxon>Bacteria</taxon>
        <taxon>Bacillati</taxon>
        <taxon>Actinomycetota</taxon>
        <taxon>Actinomycetes</taxon>
        <taxon>Mycobacteriales</taxon>
        <taxon>Nocardiaceae</taxon>
        <taxon>Williamsia</taxon>
    </lineage>
</organism>
<dbReference type="InterPro" id="IPR023393">
    <property type="entry name" value="START-like_dom_sf"/>
</dbReference>
<name>A0A318RVS6_WILLI</name>
<protein>
    <submittedName>
        <fullName evidence="1">Polyketide cyclase/dehydrase/lipid transport protein</fullName>
    </submittedName>
</protein>
<comment type="caution">
    <text evidence="1">The sequence shown here is derived from an EMBL/GenBank/DDBJ whole genome shotgun (WGS) entry which is preliminary data.</text>
</comment>
<reference evidence="1 2" key="1">
    <citation type="submission" date="2018-06" db="EMBL/GenBank/DDBJ databases">
        <title>Genomic Encyclopedia of Type Strains, Phase IV (KMG-IV): sequencing the most valuable type-strain genomes for metagenomic binning, comparative biology and taxonomic classification.</title>
        <authorList>
            <person name="Goeker M."/>
        </authorList>
    </citation>
    <scope>NUCLEOTIDE SEQUENCE [LARGE SCALE GENOMIC DNA]</scope>
    <source>
        <strain evidence="1 2">DSM 45521</strain>
    </source>
</reference>
<dbReference type="InterPro" id="IPR019587">
    <property type="entry name" value="Polyketide_cyclase/dehydratase"/>
</dbReference>
<dbReference type="AlphaFoldDB" id="A0A318RVS6"/>
<keyword evidence="2" id="KW-1185">Reference proteome</keyword>
<accession>A0A318RVS6</accession>
<sequence>MLRYRWPRLDDRRVGYGCHMYLRFRHRMPSVELSIAAPASAVWDVLVDLQAWPEWGPTVSGAELDGPGPLALGARGKVWTPVGVPLPFVIDDFVDGRSWSWRVAGVSATRHEVIPTRTGCVLSFGVPVWAPAYLAIMAVAMPRIARMAADRETD</sequence>
<dbReference type="SUPFAM" id="SSF55961">
    <property type="entry name" value="Bet v1-like"/>
    <property type="match status" value="1"/>
</dbReference>
<dbReference type="Pfam" id="PF10604">
    <property type="entry name" value="Polyketide_cyc2"/>
    <property type="match status" value="1"/>
</dbReference>
<dbReference type="Gene3D" id="3.30.530.20">
    <property type="match status" value="1"/>
</dbReference>
<dbReference type="EMBL" id="QJSP01000001">
    <property type="protein sequence ID" value="PYE20812.1"/>
    <property type="molecule type" value="Genomic_DNA"/>
</dbReference>
<evidence type="ECO:0000313" key="1">
    <source>
        <dbReference type="EMBL" id="PYE20812.1"/>
    </source>
</evidence>